<evidence type="ECO:0000313" key="9">
    <source>
        <dbReference type="Proteomes" id="UP001214441"/>
    </source>
</evidence>
<name>A0ABT7A486_9ACTN</name>
<evidence type="ECO:0000313" key="8">
    <source>
        <dbReference type="EMBL" id="MDJ1135656.1"/>
    </source>
</evidence>
<reference evidence="8 9" key="1">
    <citation type="submission" date="2023-05" db="EMBL/GenBank/DDBJ databases">
        <title>Streptantibioticus silvisoli sp. nov., acidotolerant actinomycetes 1 from pine litter.</title>
        <authorList>
            <person name="Swiecimska M."/>
            <person name="Golinska P."/>
            <person name="Sangal V."/>
            <person name="Wachnowicz B."/>
            <person name="Goodfellow M."/>
        </authorList>
    </citation>
    <scope>NUCLEOTIDE SEQUENCE [LARGE SCALE GENOMIC DNA]</scope>
    <source>
        <strain evidence="8 9">DSM 42109</strain>
    </source>
</reference>
<proteinExistence type="inferred from homology"/>
<evidence type="ECO:0000256" key="3">
    <source>
        <dbReference type="ARBA" id="ARBA00022576"/>
    </source>
</evidence>
<feature type="domain" description="Aminotransferase class I/classII large" evidence="7">
    <location>
        <begin position="42"/>
        <end position="403"/>
    </location>
</feature>
<dbReference type="InterPro" id="IPR051926">
    <property type="entry name" value="Ala_Aminotransferase"/>
</dbReference>
<keyword evidence="5" id="KW-0663">Pyridoxal phosphate</keyword>
<organism evidence="8 9">
    <name type="scientific">Streptomyces iconiensis</name>
    <dbReference type="NCBI Taxonomy" id="1384038"/>
    <lineage>
        <taxon>Bacteria</taxon>
        <taxon>Bacillati</taxon>
        <taxon>Actinomycetota</taxon>
        <taxon>Actinomycetes</taxon>
        <taxon>Kitasatosporales</taxon>
        <taxon>Streptomycetaceae</taxon>
        <taxon>Streptomyces</taxon>
    </lineage>
</organism>
<keyword evidence="9" id="KW-1185">Reference proteome</keyword>
<accession>A0ABT7A486</accession>
<dbReference type="Gene3D" id="3.40.640.10">
    <property type="entry name" value="Type I PLP-dependent aspartate aminotransferase-like (Major domain)"/>
    <property type="match status" value="1"/>
</dbReference>
<dbReference type="PANTHER" id="PTHR43488">
    <property type="entry name" value="GLUTAMATE-PYRUVATE AMINOTRANSFERASE ALAA"/>
    <property type="match status" value="1"/>
</dbReference>
<evidence type="ECO:0000256" key="1">
    <source>
        <dbReference type="ARBA" id="ARBA00001933"/>
    </source>
</evidence>
<dbReference type="RefSeq" id="WP_274046343.1">
    <property type="nucleotide sequence ID" value="NZ_JANCPR020000031.1"/>
</dbReference>
<dbReference type="Gene3D" id="3.90.1150.10">
    <property type="entry name" value="Aspartate Aminotransferase, domain 1"/>
    <property type="match status" value="1"/>
</dbReference>
<keyword evidence="4" id="KW-0808">Transferase</keyword>
<dbReference type="PANTHER" id="PTHR43488:SF2">
    <property type="entry name" value="GLUTAMATE-PYRUVATE AMINOTRANSFERASE ALAA"/>
    <property type="match status" value="1"/>
</dbReference>
<evidence type="ECO:0000259" key="7">
    <source>
        <dbReference type="Pfam" id="PF00155"/>
    </source>
</evidence>
<dbReference type="GO" id="GO:0008483">
    <property type="term" value="F:transaminase activity"/>
    <property type="evidence" value="ECO:0007669"/>
    <property type="project" value="UniProtKB-KW"/>
</dbReference>
<dbReference type="InterPro" id="IPR015424">
    <property type="entry name" value="PyrdxlP-dep_Trfase"/>
</dbReference>
<sequence>MTAPHRTTARDPRPSVTARRLAPGLRGPLMKLAARLRAEGRELIDLNLGDPAAHGLDPPDHVVGAVRERLGEAGGYTPETGTGEARTAVAEHFRDRRGISWATPRDVCLGNGVSELATLTTQALLDPGDQVLVPSPGYPLWRACVGLTGAVPVPYPCREDEAWTPDPGELAARVGPRTRAIVVINPGNPTGAVWPPRTLEEIAAVARAHDLVLFADEVYDEVRYGTEPFVPLATFAPDLLCLSFGGLSKFCRLPGYRVGWVLLSRPPGMGEAYRDTLAELCSLRLCPNATGQLAVPPALSATTRAGVRRVTAPDGALTLRRNTAYQALTQLPGVSCALPQGAFYAYPRLPLPARLRTEEFAEALLRRESVLVAPGSVFAPSDDHPGGPPHIRLTTLAEPSELAEGIRRMDRLLTEFRRTPDPA</sequence>
<dbReference type="EC" id="2.6.1.2" evidence="6"/>
<comment type="caution">
    <text evidence="8">The sequence shown here is derived from an EMBL/GenBank/DDBJ whole genome shotgun (WGS) entry which is preliminary data.</text>
</comment>
<dbReference type="CDD" id="cd00609">
    <property type="entry name" value="AAT_like"/>
    <property type="match status" value="1"/>
</dbReference>
<evidence type="ECO:0000256" key="6">
    <source>
        <dbReference type="ARBA" id="ARBA00026106"/>
    </source>
</evidence>
<keyword evidence="3 8" id="KW-0032">Aminotransferase</keyword>
<comment type="similarity">
    <text evidence="2">Belongs to the class-I pyridoxal-phosphate-dependent aminotransferase family.</text>
</comment>
<dbReference type="InterPro" id="IPR015421">
    <property type="entry name" value="PyrdxlP-dep_Trfase_major"/>
</dbReference>
<gene>
    <name evidence="8" type="ORF">NMN56_027625</name>
</gene>
<evidence type="ECO:0000256" key="4">
    <source>
        <dbReference type="ARBA" id="ARBA00022679"/>
    </source>
</evidence>
<dbReference type="Proteomes" id="UP001214441">
    <property type="component" value="Unassembled WGS sequence"/>
</dbReference>
<dbReference type="EMBL" id="JANCPR020000031">
    <property type="protein sequence ID" value="MDJ1135656.1"/>
    <property type="molecule type" value="Genomic_DNA"/>
</dbReference>
<protein>
    <recommendedName>
        <fullName evidence="6">alanine transaminase</fullName>
        <ecNumber evidence="6">2.6.1.2</ecNumber>
    </recommendedName>
</protein>
<dbReference type="InterPro" id="IPR004839">
    <property type="entry name" value="Aminotransferase_I/II_large"/>
</dbReference>
<evidence type="ECO:0000256" key="5">
    <source>
        <dbReference type="ARBA" id="ARBA00022898"/>
    </source>
</evidence>
<dbReference type="Pfam" id="PF00155">
    <property type="entry name" value="Aminotran_1_2"/>
    <property type="match status" value="1"/>
</dbReference>
<comment type="cofactor">
    <cofactor evidence="1">
        <name>pyridoxal 5'-phosphate</name>
        <dbReference type="ChEBI" id="CHEBI:597326"/>
    </cofactor>
</comment>
<dbReference type="SUPFAM" id="SSF53383">
    <property type="entry name" value="PLP-dependent transferases"/>
    <property type="match status" value="1"/>
</dbReference>
<dbReference type="InterPro" id="IPR015422">
    <property type="entry name" value="PyrdxlP-dep_Trfase_small"/>
</dbReference>
<evidence type="ECO:0000256" key="2">
    <source>
        <dbReference type="ARBA" id="ARBA00007441"/>
    </source>
</evidence>